<keyword evidence="3 12" id="KW-0547">Nucleotide-binding</keyword>
<dbReference type="EMBL" id="AATQ01000007">
    <property type="protein sequence ID" value="EAU47383.1"/>
    <property type="molecule type" value="Genomic_DNA"/>
</dbReference>
<dbReference type="InterPro" id="IPR013842">
    <property type="entry name" value="LepA_CTD"/>
</dbReference>
<dbReference type="GO" id="GO:0045727">
    <property type="term" value="P:positive regulation of translation"/>
    <property type="evidence" value="ECO:0007669"/>
    <property type="project" value="UniProtKB-UniRule"/>
</dbReference>
<keyword evidence="5 12" id="KW-0648">Protein biosynthesis</keyword>
<dbReference type="InterPro" id="IPR000795">
    <property type="entry name" value="T_Tr_GTP-bd_dom"/>
</dbReference>
<dbReference type="HAMAP" id="MF_00071">
    <property type="entry name" value="LepA"/>
    <property type="match status" value="1"/>
</dbReference>
<dbReference type="AlphaFoldDB" id="Q0FSY6"/>
<dbReference type="STRING" id="314265.R2601_21266"/>
<dbReference type="Gene3D" id="3.30.70.240">
    <property type="match status" value="1"/>
</dbReference>
<dbReference type="Gene3D" id="3.30.70.2570">
    <property type="entry name" value="Elongation factor 4, C-terminal domain"/>
    <property type="match status" value="1"/>
</dbReference>
<dbReference type="eggNOG" id="COG0481">
    <property type="taxonomic scope" value="Bacteria"/>
</dbReference>
<dbReference type="InterPro" id="IPR000640">
    <property type="entry name" value="EFG_V-like"/>
</dbReference>
<dbReference type="SMART" id="SM00838">
    <property type="entry name" value="EFG_C"/>
    <property type="match status" value="1"/>
</dbReference>
<dbReference type="OrthoDB" id="9802948at2"/>
<dbReference type="Pfam" id="PF14492">
    <property type="entry name" value="EFG_III"/>
    <property type="match status" value="1"/>
</dbReference>
<evidence type="ECO:0000256" key="5">
    <source>
        <dbReference type="ARBA" id="ARBA00022917"/>
    </source>
</evidence>
<dbReference type="Gene3D" id="3.30.70.870">
    <property type="entry name" value="Elongation Factor G (Translational Gtpase), domain 3"/>
    <property type="match status" value="1"/>
</dbReference>
<protein>
    <recommendedName>
        <fullName evidence="11 12">Elongation factor 4</fullName>
        <shortName evidence="12">EF-4</shortName>
        <ecNumber evidence="11 12">3.6.5.n1</ecNumber>
    </recommendedName>
    <alternativeName>
        <fullName evidence="12">Ribosomal back-translocase LepA</fullName>
    </alternativeName>
</protein>
<evidence type="ECO:0000256" key="8">
    <source>
        <dbReference type="ARBA" id="ARBA00050293"/>
    </source>
</evidence>
<dbReference type="PANTHER" id="PTHR43512">
    <property type="entry name" value="TRANSLATION FACTOR GUF1-RELATED"/>
    <property type="match status" value="1"/>
</dbReference>
<dbReference type="CDD" id="cd16260">
    <property type="entry name" value="EF4_III"/>
    <property type="match status" value="1"/>
</dbReference>
<reference evidence="14 15" key="1">
    <citation type="journal article" date="2010" name="J. Bacteriol.">
        <title>Genome sequences of Pelagibaca bermudensis HTCC2601T and Maritimibacter alkaliphilus HTCC2654T, the type strains of two marine Roseobacter genera.</title>
        <authorList>
            <person name="Thrash J.C."/>
            <person name="Cho J.C."/>
            <person name="Ferriera S."/>
            <person name="Johnson J."/>
            <person name="Vergin K.L."/>
            <person name="Giovannoni S.J."/>
        </authorList>
    </citation>
    <scope>NUCLEOTIDE SEQUENCE [LARGE SCALE GENOMIC DNA]</scope>
    <source>
        <strain evidence="15">DSM 26914 / JCM 13377 / KCTC 12554 / HTCC2601</strain>
    </source>
</reference>
<dbReference type="Pfam" id="PF00679">
    <property type="entry name" value="EFG_C"/>
    <property type="match status" value="1"/>
</dbReference>
<dbReference type="GO" id="GO:0043022">
    <property type="term" value="F:ribosome binding"/>
    <property type="evidence" value="ECO:0007669"/>
    <property type="project" value="UniProtKB-UniRule"/>
</dbReference>
<dbReference type="CDD" id="cd03699">
    <property type="entry name" value="EF4_II"/>
    <property type="match status" value="1"/>
</dbReference>
<keyword evidence="7 12" id="KW-0472">Membrane</keyword>
<dbReference type="Pfam" id="PF03144">
    <property type="entry name" value="GTP_EFTU_D2"/>
    <property type="match status" value="1"/>
</dbReference>
<dbReference type="HOGENOM" id="CLU_009995_3_3_5"/>
<dbReference type="Pfam" id="PF06421">
    <property type="entry name" value="LepA_C"/>
    <property type="match status" value="1"/>
</dbReference>
<dbReference type="GO" id="GO:0003924">
    <property type="term" value="F:GTPase activity"/>
    <property type="evidence" value="ECO:0007669"/>
    <property type="project" value="UniProtKB-UniRule"/>
</dbReference>
<evidence type="ECO:0000256" key="10">
    <source>
        <dbReference type="ARBA" id="ARBA00061052"/>
    </source>
</evidence>
<comment type="similarity">
    <text evidence="10">Belongs to the GTP-binding elongation factor family. LepA subfamily.</text>
</comment>
<dbReference type="GO" id="GO:0005886">
    <property type="term" value="C:plasma membrane"/>
    <property type="evidence" value="ECO:0007669"/>
    <property type="project" value="UniProtKB-SubCell"/>
</dbReference>
<evidence type="ECO:0000256" key="9">
    <source>
        <dbReference type="ARBA" id="ARBA00057626"/>
    </source>
</evidence>
<dbReference type="FunFam" id="3.30.70.870:FF:000004">
    <property type="entry name" value="Translation factor GUF1, mitochondrial"/>
    <property type="match status" value="1"/>
</dbReference>
<dbReference type="FunFam" id="3.30.70.2570:FF:000001">
    <property type="entry name" value="Translation factor GUF1, mitochondrial"/>
    <property type="match status" value="1"/>
</dbReference>
<proteinExistence type="inferred from homology"/>
<dbReference type="InterPro" id="IPR035647">
    <property type="entry name" value="EFG_III/V"/>
</dbReference>
<evidence type="ECO:0000256" key="11">
    <source>
        <dbReference type="ARBA" id="ARBA00066744"/>
    </source>
</evidence>
<dbReference type="InterPro" id="IPR027417">
    <property type="entry name" value="P-loop_NTPase"/>
</dbReference>
<dbReference type="Pfam" id="PF00009">
    <property type="entry name" value="GTP_EFTU"/>
    <property type="match status" value="1"/>
</dbReference>
<accession>Q0FSY6</accession>
<evidence type="ECO:0000313" key="14">
    <source>
        <dbReference type="EMBL" id="EAU47383.1"/>
    </source>
</evidence>
<dbReference type="CDD" id="cd01890">
    <property type="entry name" value="LepA"/>
    <property type="match status" value="1"/>
</dbReference>
<dbReference type="CDD" id="cd03709">
    <property type="entry name" value="lepA_C"/>
    <property type="match status" value="1"/>
</dbReference>
<keyword evidence="4 12" id="KW-0378">Hydrolase</keyword>
<dbReference type="GO" id="GO:0003746">
    <property type="term" value="F:translation elongation factor activity"/>
    <property type="evidence" value="ECO:0007669"/>
    <property type="project" value="UniProtKB-UniRule"/>
</dbReference>
<evidence type="ECO:0000256" key="4">
    <source>
        <dbReference type="ARBA" id="ARBA00022801"/>
    </source>
</evidence>
<dbReference type="PRINTS" id="PR00315">
    <property type="entry name" value="ELONGATNFCT"/>
</dbReference>
<feature type="binding site" evidence="12">
    <location>
        <begin position="17"/>
        <end position="22"/>
    </location>
    <ligand>
        <name>GTP</name>
        <dbReference type="ChEBI" id="CHEBI:37565"/>
    </ligand>
</feature>
<comment type="subcellular location">
    <subcellularLocation>
        <location evidence="12">Cell membrane</location>
        <topology evidence="12">Peripheral membrane protein</topology>
        <orientation evidence="12">Cytoplasmic side</orientation>
    </subcellularLocation>
</comment>
<feature type="domain" description="Tr-type G" evidence="13">
    <location>
        <begin position="5"/>
        <end position="187"/>
    </location>
</feature>
<organism evidence="14 15">
    <name type="scientific">Salipiger bermudensis (strain DSM 26914 / JCM 13377 / KCTC 12554 / HTCC2601)</name>
    <name type="common">Pelagibaca bermudensis</name>
    <dbReference type="NCBI Taxonomy" id="314265"/>
    <lineage>
        <taxon>Bacteria</taxon>
        <taxon>Pseudomonadati</taxon>
        <taxon>Pseudomonadota</taxon>
        <taxon>Alphaproteobacteria</taxon>
        <taxon>Rhodobacterales</taxon>
        <taxon>Roseobacteraceae</taxon>
        <taxon>Salipiger</taxon>
    </lineage>
</organism>
<dbReference type="PROSITE" id="PS51722">
    <property type="entry name" value="G_TR_2"/>
    <property type="match status" value="1"/>
</dbReference>
<evidence type="ECO:0000256" key="1">
    <source>
        <dbReference type="ARBA" id="ARBA00005454"/>
    </source>
</evidence>
<dbReference type="SUPFAM" id="SSF52540">
    <property type="entry name" value="P-loop containing nucleoside triphosphate hydrolases"/>
    <property type="match status" value="1"/>
</dbReference>
<evidence type="ECO:0000259" key="13">
    <source>
        <dbReference type="PROSITE" id="PS51722"/>
    </source>
</evidence>
<dbReference type="Gene3D" id="3.40.50.300">
    <property type="entry name" value="P-loop containing nucleotide triphosphate hydrolases"/>
    <property type="match status" value="1"/>
</dbReference>
<dbReference type="FunFam" id="2.40.30.10:FF:000015">
    <property type="entry name" value="Translation factor GUF1, mitochondrial"/>
    <property type="match status" value="1"/>
</dbReference>
<gene>
    <name evidence="12" type="primary">lepA</name>
    <name evidence="14" type="ORF">R2601_21266</name>
</gene>
<dbReference type="InterPro" id="IPR005225">
    <property type="entry name" value="Small_GTP-bd"/>
</dbReference>
<evidence type="ECO:0000256" key="2">
    <source>
        <dbReference type="ARBA" id="ARBA00022475"/>
    </source>
</evidence>
<dbReference type="SUPFAM" id="SSF54980">
    <property type="entry name" value="EF-G C-terminal domain-like"/>
    <property type="match status" value="2"/>
</dbReference>
<dbReference type="InterPro" id="IPR035654">
    <property type="entry name" value="LepA_IV"/>
</dbReference>
<keyword evidence="15" id="KW-1185">Reference proteome</keyword>
<evidence type="ECO:0000313" key="15">
    <source>
        <dbReference type="Proteomes" id="UP000006230"/>
    </source>
</evidence>
<evidence type="ECO:0000256" key="12">
    <source>
        <dbReference type="HAMAP-Rule" id="MF_00071"/>
    </source>
</evidence>
<dbReference type="Proteomes" id="UP000006230">
    <property type="component" value="Unassembled WGS sequence"/>
</dbReference>
<dbReference type="Gene3D" id="2.40.30.10">
    <property type="entry name" value="Translation factors"/>
    <property type="match status" value="1"/>
</dbReference>
<dbReference type="InterPro" id="IPR031157">
    <property type="entry name" value="G_TR_CS"/>
</dbReference>
<feature type="binding site" evidence="12">
    <location>
        <begin position="134"/>
        <end position="137"/>
    </location>
    <ligand>
        <name>GTP</name>
        <dbReference type="ChEBI" id="CHEBI:37565"/>
    </ligand>
</feature>
<dbReference type="PANTHER" id="PTHR43512:SF4">
    <property type="entry name" value="TRANSLATION FACTOR GUF1 HOMOLOG, CHLOROPLASTIC"/>
    <property type="match status" value="1"/>
</dbReference>
<dbReference type="InterPro" id="IPR006297">
    <property type="entry name" value="EF-4"/>
</dbReference>
<dbReference type="FunFam" id="3.40.50.300:FF:000078">
    <property type="entry name" value="Elongation factor 4"/>
    <property type="match status" value="1"/>
</dbReference>
<evidence type="ECO:0000256" key="3">
    <source>
        <dbReference type="ARBA" id="ARBA00022741"/>
    </source>
</evidence>
<dbReference type="InterPro" id="IPR041095">
    <property type="entry name" value="EFG_II"/>
</dbReference>
<comment type="catalytic activity">
    <reaction evidence="8 12">
        <text>GTP + H2O = GDP + phosphate + H(+)</text>
        <dbReference type="Rhea" id="RHEA:19669"/>
        <dbReference type="ChEBI" id="CHEBI:15377"/>
        <dbReference type="ChEBI" id="CHEBI:15378"/>
        <dbReference type="ChEBI" id="CHEBI:37565"/>
        <dbReference type="ChEBI" id="CHEBI:43474"/>
        <dbReference type="ChEBI" id="CHEBI:58189"/>
        <dbReference type="EC" id="3.6.5.n1"/>
    </reaction>
</comment>
<dbReference type="GO" id="GO:0005525">
    <property type="term" value="F:GTP binding"/>
    <property type="evidence" value="ECO:0007669"/>
    <property type="project" value="UniProtKB-UniRule"/>
</dbReference>
<name>Q0FSY6_SALBH</name>
<dbReference type="NCBIfam" id="TIGR01393">
    <property type="entry name" value="lepA"/>
    <property type="match status" value="1"/>
</dbReference>
<dbReference type="InterPro" id="IPR004161">
    <property type="entry name" value="EFTu-like_2"/>
</dbReference>
<keyword evidence="6 12" id="KW-0342">GTP-binding</keyword>
<comment type="caution">
    <text evidence="14">The sequence shown here is derived from an EMBL/GenBank/DDBJ whole genome shotgun (WGS) entry which is preliminary data.</text>
</comment>
<comment type="similarity">
    <text evidence="1 12">Belongs to the TRAFAC class translation factor GTPase superfamily. Classic translation factor GTPase family. LepA subfamily.</text>
</comment>
<evidence type="ECO:0000256" key="7">
    <source>
        <dbReference type="ARBA" id="ARBA00023136"/>
    </source>
</evidence>
<dbReference type="NCBIfam" id="TIGR00231">
    <property type="entry name" value="small_GTP"/>
    <property type="match status" value="1"/>
</dbReference>
<comment type="function">
    <text evidence="9 12">Required for accurate and efficient protein synthesis under certain stress conditions. May act as a fidelity factor of the translation reaction, by catalyzing a one-codon backward translocation of tRNAs on improperly translocated ribosomes. Back-translocation proceeds from a post-translocation (POST) complex to a pre-translocation (PRE) complex, thus giving elongation factor G a second chance to translocate the tRNAs correctly. Binds to ribosomes in a GTP-dependent manner.</text>
</comment>
<dbReference type="RefSeq" id="WP_007799211.1">
    <property type="nucleotide sequence ID" value="NZ_DS022276.1"/>
</dbReference>
<dbReference type="PROSITE" id="PS00301">
    <property type="entry name" value="G_TR_1"/>
    <property type="match status" value="1"/>
</dbReference>
<dbReference type="FunFam" id="3.30.70.240:FF:000007">
    <property type="entry name" value="Translation factor GUF1, mitochondrial"/>
    <property type="match status" value="1"/>
</dbReference>
<evidence type="ECO:0000256" key="6">
    <source>
        <dbReference type="ARBA" id="ARBA00023134"/>
    </source>
</evidence>
<sequence>MTDLAHIRNFSIVAHIDHGKSTLADRLIQLTGTVAERDMQEQLLDSMDIERERGITIKANTVRIEYPAQDGQTYVLNLIDTPGHVDFAYEVARSMHAVEGSLLVVDATQGVEAQTLANVYTAIDADHEIVPVLNKVDLPAAEPDRVKEQIEDVIGIDSQDACLISAKTGVGIPDVLEAIVKRLPAPTEGDRDKPLKAMLVDSKYDQYLGVICIVRIIDGVLKKGDRIRMMKTGGTYDVDDVGVYRPAMTNVKELGPGEIGYLNASIKQVRDTRVGDTITHEKKQCAEPLPGFKPSVPVVFCGLFPVDANDFEDMRDAIEKLALNDASFTFEMETSAALGFGFRCGFLGLLHLEVIRDRLEREYNIELITTAPSVIYHLYTKDGERRDLHNPADMPDMSTVDHIEEPRIKATIMVPDEYLGDVLKLCQERRGLQLDLTYVGGRAMTVYDLPLNEVVFDFYDRLKSVTKGYASFDYEMIGYREDNLVKMSILVNDEPVDALAMMVHRDRAEMRGRAMCEKLKELIPRHMFKIPIQAAIGGKVIARETLSAMRKDVTAKCYGGDASRKKKLLEKQKAGKKKMRQFGKVEIPQEAFISALKMDS</sequence>
<dbReference type="InterPro" id="IPR038363">
    <property type="entry name" value="LepA_C_sf"/>
</dbReference>
<dbReference type="EC" id="3.6.5.n1" evidence="11 12"/>
<keyword evidence="2 12" id="KW-1003">Cell membrane</keyword>
<dbReference type="GO" id="GO:0097216">
    <property type="term" value="F:guanosine tetraphosphate binding"/>
    <property type="evidence" value="ECO:0007669"/>
    <property type="project" value="UniProtKB-ARBA"/>
</dbReference>